<dbReference type="AlphaFoldDB" id="A0A1F6ME19"/>
<keyword evidence="1" id="KW-0472">Membrane</keyword>
<protein>
    <submittedName>
        <fullName evidence="2">Uncharacterized protein</fullName>
    </submittedName>
</protein>
<feature type="transmembrane region" description="Helical" evidence="1">
    <location>
        <begin position="21"/>
        <end position="45"/>
    </location>
</feature>
<name>A0A1F6ME19_9BACT</name>
<dbReference type="Proteomes" id="UP000177457">
    <property type="component" value="Unassembled WGS sequence"/>
</dbReference>
<accession>A0A1F6ME19</accession>
<reference evidence="2 3" key="1">
    <citation type="journal article" date="2016" name="Nat. Commun.">
        <title>Thousands of microbial genomes shed light on interconnected biogeochemical processes in an aquifer system.</title>
        <authorList>
            <person name="Anantharaman K."/>
            <person name="Brown C.T."/>
            <person name="Hug L.A."/>
            <person name="Sharon I."/>
            <person name="Castelle C.J."/>
            <person name="Probst A.J."/>
            <person name="Thomas B.C."/>
            <person name="Singh A."/>
            <person name="Wilkins M.J."/>
            <person name="Karaoz U."/>
            <person name="Brodie E.L."/>
            <person name="Williams K.H."/>
            <person name="Hubbard S.S."/>
            <person name="Banfield J.F."/>
        </authorList>
    </citation>
    <scope>NUCLEOTIDE SEQUENCE [LARGE SCALE GENOMIC DNA]</scope>
</reference>
<evidence type="ECO:0000256" key="1">
    <source>
        <dbReference type="SAM" id="Phobius"/>
    </source>
</evidence>
<gene>
    <name evidence="2" type="ORF">A3C90_04025</name>
</gene>
<proteinExistence type="predicted"/>
<evidence type="ECO:0000313" key="2">
    <source>
        <dbReference type="EMBL" id="OGH69713.1"/>
    </source>
</evidence>
<keyword evidence="1" id="KW-0812">Transmembrane</keyword>
<evidence type="ECO:0000313" key="3">
    <source>
        <dbReference type="Proteomes" id="UP000177457"/>
    </source>
</evidence>
<sequence length="433" mass="43810">MNDSTSNAQPDKHKERRPKAPLIATVANIVALLAIIILTTIVVAVGSAPNPGHQFTALGGGTAGSVLFFGSDTNVSEDGSNLFWDDTNNRFGIGTSTPSETLSVSGTLLTTGAIVPATNNAQDIGTATTSWRDLYASGTAFLGALQATGTIGFATTTGASTLLRIGPDAADSDLNNVNIGFTRTDLSGGNVTAVNEVYTFNPSGDSSATVRGRRLRLITPEALDANLSGGMFGLIEASSVSLAAGKTLSFALGGQYAANAAASNAGTISDAVGIQGAAGLASASAGGTVVTGTAMWATINNTGTGSMTEGRGLYVPNPSGSATIGTLYGLKIDNLTDGTTDYGAYIGGADTYALWVDSGTTRLDGNVGIGITSPSQALEVNGGVRLNTADAKPTCDSDKRGTFWVTQGASGVKDNVEVCAKDASDAYAWRTIY</sequence>
<comment type="caution">
    <text evidence="2">The sequence shown here is derived from an EMBL/GenBank/DDBJ whole genome shotgun (WGS) entry which is preliminary data.</text>
</comment>
<dbReference type="STRING" id="1798683.A3C90_04025"/>
<dbReference type="EMBL" id="MFQE01000065">
    <property type="protein sequence ID" value="OGH69713.1"/>
    <property type="molecule type" value="Genomic_DNA"/>
</dbReference>
<organism evidence="2 3">
    <name type="scientific">Candidatus Magasanikbacteria bacterium RIFCSPHIGHO2_02_FULL_51_14</name>
    <dbReference type="NCBI Taxonomy" id="1798683"/>
    <lineage>
        <taxon>Bacteria</taxon>
        <taxon>Candidatus Magasanikiibacteriota</taxon>
    </lineage>
</organism>
<keyword evidence="1" id="KW-1133">Transmembrane helix</keyword>